<dbReference type="PRINTS" id="PR00313">
    <property type="entry name" value="CABNDNGRPT"/>
</dbReference>
<gene>
    <name evidence="4" type="ORF">WA1_03940</name>
</gene>
<protein>
    <recommendedName>
        <fullName evidence="3">Fibronectin type-III domain-containing protein</fullName>
    </recommendedName>
</protein>
<dbReference type="Gene3D" id="2.60.40.10">
    <property type="entry name" value="Immunoglobulins"/>
    <property type="match status" value="12"/>
</dbReference>
<evidence type="ECO:0000313" key="4">
    <source>
        <dbReference type="EMBL" id="KYC39590.1"/>
    </source>
</evidence>
<dbReference type="InterPro" id="IPR011049">
    <property type="entry name" value="Serralysin-like_metalloprot_C"/>
</dbReference>
<dbReference type="EMBL" id="ANNX02000034">
    <property type="protein sequence ID" value="KYC39590.1"/>
    <property type="molecule type" value="Genomic_DNA"/>
</dbReference>
<dbReference type="PANTHER" id="PTHR38340:SF1">
    <property type="entry name" value="S-LAYER PROTEIN"/>
    <property type="match status" value="1"/>
</dbReference>
<comment type="subcellular location">
    <subcellularLocation>
        <location evidence="1">Secreted</location>
    </subcellularLocation>
</comment>
<evidence type="ECO:0000313" key="5">
    <source>
        <dbReference type="Proteomes" id="UP000076925"/>
    </source>
</evidence>
<dbReference type="PANTHER" id="PTHR38340">
    <property type="entry name" value="S-LAYER PROTEIN"/>
    <property type="match status" value="1"/>
</dbReference>
<dbReference type="InterPro" id="IPR011635">
    <property type="entry name" value="CARDB"/>
</dbReference>
<proteinExistence type="predicted"/>
<dbReference type="InterPro" id="IPR050557">
    <property type="entry name" value="RTX_toxin/Mannuronan_C5-epim"/>
</dbReference>
<dbReference type="InterPro" id="IPR013783">
    <property type="entry name" value="Ig-like_fold"/>
</dbReference>
<dbReference type="Pfam" id="PF07705">
    <property type="entry name" value="CARDB"/>
    <property type="match status" value="5"/>
</dbReference>
<evidence type="ECO:0000256" key="2">
    <source>
        <dbReference type="ARBA" id="ARBA00022525"/>
    </source>
</evidence>
<organism evidence="4 5">
    <name type="scientific">Scytonema hofmannii PCC 7110</name>
    <dbReference type="NCBI Taxonomy" id="128403"/>
    <lineage>
        <taxon>Bacteria</taxon>
        <taxon>Bacillati</taxon>
        <taxon>Cyanobacteriota</taxon>
        <taxon>Cyanophyceae</taxon>
        <taxon>Nostocales</taxon>
        <taxon>Scytonemataceae</taxon>
        <taxon>Scytonema</taxon>
    </lineage>
</organism>
<dbReference type="InterPro" id="IPR018511">
    <property type="entry name" value="Hemolysin-typ_Ca-bd_CS"/>
</dbReference>
<dbReference type="PROSITE" id="PS00330">
    <property type="entry name" value="HEMOLYSIN_CALCIUM"/>
    <property type="match status" value="3"/>
</dbReference>
<dbReference type="Proteomes" id="UP000076925">
    <property type="component" value="Unassembled WGS sequence"/>
</dbReference>
<keyword evidence="5" id="KW-1185">Reference proteome</keyword>
<name>A0A139X4I1_9CYAN</name>
<dbReference type="InterPro" id="IPR003961">
    <property type="entry name" value="FN3_dom"/>
</dbReference>
<dbReference type="InterPro" id="IPR055353">
    <property type="entry name" value="DUF7619"/>
</dbReference>
<keyword evidence="2" id="KW-0964">Secreted</keyword>
<dbReference type="Gene3D" id="2.150.10.10">
    <property type="entry name" value="Serralysin-like metalloprotease, C-terminal"/>
    <property type="match status" value="1"/>
</dbReference>
<dbReference type="STRING" id="128403.WA1_03940"/>
<feature type="domain" description="Fibronectin type-III" evidence="3">
    <location>
        <begin position="1554"/>
        <end position="1650"/>
    </location>
</feature>
<evidence type="ECO:0000259" key="3">
    <source>
        <dbReference type="PROSITE" id="PS50853"/>
    </source>
</evidence>
<accession>A0A139X4I1</accession>
<dbReference type="GO" id="GO:0005509">
    <property type="term" value="F:calcium ion binding"/>
    <property type="evidence" value="ECO:0007669"/>
    <property type="project" value="InterPro"/>
</dbReference>
<dbReference type="InterPro" id="IPR036116">
    <property type="entry name" value="FN3_sf"/>
</dbReference>
<comment type="caution">
    <text evidence="4">The sequence shown here is derived from an EMBL/GenBank/DDBJ whole genome shotgun (WGS) entry which is preliminary data.</text>
</comment>
<dbReference type="Pfam" id="PF24595">
    <property type="entry name" value="DUF7619"/>
    <property type="match status" value="1"/>
</dbReference>
<sequence length="1843" mass="200134">MSWTVKNQGSYRSEANWVDRIYISSDQSWDDSDTYVYGVSIDEQTPLEANNGNDSTYSIKNKVITIPTTMTGERYLLFITDATGNPRDLIGNQSESNETNNTYAVPIEIEAPDLTVKEAGRPNPGTTTWTATWGEEIPVFWTVENTSDAAAPANWYDRVYISSDDKLNGDTLLYSEFIDTHTPLAGLASYNINNKLITIPKYDSYIRGNQYLLFVTDANQDQGETNEAKGLLETNNVKPVPIFIAAPDLVVESVTAVPSTSAQFGQTIDVTYFVSNAGDPGSSTVASRWTDRIWLSKGSTLDSPRIELTSVSVERDTPLNSGTSYSKTVTVPLPLNPQFSNGTYYIWVETDTSYNQVEFNENNNKFSQPINLTLPTIPDLQVTSVVTPFEGLSGQKLEIVWTIYNGGDKDATGVWHDNVYLSKDGSIGNGDFYASFSFEGTIQAGKPIERRQFIDLPIDLEGDRWVVVKTDAGGDVYEHGQESNNTRISSNPIDIRKSDFPNLKVSSVTARTDSAFSGQKITIDWVVENTGTGSTSAPIWYDAVFLSLNGQETYLGQTSNFSYLDKYGSGIHSYNNSLEVTLPDNIEGNNYYFVVKTDYYDNVYEYQNEDDNFRSTESPTNIELTPPPDLQPTVNEHSPVFSGQRMTLNWTVVNNGPGKTSQHSWYDEVYMSADPYLGNGDEEYFLGSRYHYGDLDVYDANSTNGATSSYTTSLDVTLPIGVSGNFYFIVRTDAGNQVLEFAGDANNIVAQPTPTTVNLTPPPDLEVELVDVPTQALASHALTIDYRVTNNGSTATPNYSWVDAFYLSEDANFNSSTDRLLGEIRHHGSLDIDEPNKWYDGSATFTLPDGLSGTFHVFVVTDQHNDVFELNNHNNVNNYDNVGNNVGVVTVSSRPADLVVSAIDVPTTLEAGIASRIKWTVANTGTGDTAVRAWTDKIIASGDPNLGNDDDVVLGSFYHSDTLSLIDGTYRSGLLNPGDFYERNELVTIPFTMSGQYHLFVVTDANAQVYEANALGNNYKSQLITVNRDTPDLQVTGVNATPSVSSTDKLAVNWTVKNFGIGRTNAYSWYDSVYLSTDTQLNFQQDIYLGQVFHSGALDQFGSYDGSGTFNLPIDLKGNYHVIVRTDNSANSEYNDRVLEGSLENNNDKATNNTTAITLGEVPNLVVESVDAPIDAISSQLFNLTWTVRNDGAATGYKRWYDAIYLSRDQNFDRSSDIYLDYRYRVGGLAAGETYTQQNQLFKIPSGLSGPFYVFVVADGGNEVYERGGEGNTVGNNLNYDRNSVQVSLPNPTDLSVGTITVPVNAVPGLDATISYTINNLGPNAAQGIWYDSIYLSADDKWDINDTFFGRSQAPVSYVAAPGNDYSYYDNSITAPLPGVVPGDYHVIVKSDIRNAIVENDENNNIGGSLDKVSIDVESLQLDVSKTGTLFQGQSVYYKIDVDRAFYQTRLDLTATKGIYVDVVAGIDIATGQAFWELTSIDPTTGVEPTNPLQGFLPPNITKPEGDGFVSYSVKPKSSVENGAVIDAQARIIFDINEPIDTPAIFNTIDKSKPTSTVSALPSATNDTSFSVSWSGSDNTDGSALAGFTIYVSDNGGAFVPWLENTTLTEATFTGNAGQSYAFYSRARDNAGNTEDAPQSVQTSITINDDTDDVLPMTRIGIPGRDILIGRNGNDILNGRKGNDLLIGGALNDTLIGGTGRDTLDGGTGDDTLLGGSGNDTLIGGFGNDVLTGGAGADIFVLNNPNTGVDSITDFSVVDDTLRVSAAGFGGALAVGEAITSSQFLIGSGAVAATNSSQRFIYNTTTGALFFDADGNQTAFGVVQVAMLSNKPTIGTSDIFVTT</sequence>
<dbReference type="GO" id="GO:0005576">
    <property type="term" value="C:extracellular region"/>
    <property type="evidence" value="ECO:0007669"/>
    <property type="project" value="UniProtKB-SubCell"/>
</dbReference>
<dbReference type="PROSITE" id="PS50853">
    <property type="entry name" value="FN3"/>
    <property type="match status" value="1"/>
</dbReference>
<dbReference type="SUPFAM" id="SSF51120">
    <property type="entry name" value="beta-Roll"/>
    <property type="match status" value="1"/>
</dbReference>
<dbReference type="InterPro" id="IPR001343">
    <property type="entry name" value="Hemolysn_Ca-bd"/>
</dbReference>
<dbReference type="SUPFAM" id="SSF49265">
    <property type="entry name" value="Fibronectin type III"/>
    <property type="match status" value="1"/>
</dbReference>
<dbReference type="Pfam" id="PF00353">
    <property type="entry name" value="HemolysinCabind"/>
    <property type="match status" value="1"/>
</dbReference>
<evidence type="ECO:0000256" key="1">
    <source>
        <dbReference type="ARBA" id="ARBA00004613"/>
    </source>
</evidence>
<reference evidence="4 5" key="1">
    <citation type="journal article" date="2013" name="Genome Biol. Evol.">
        <title>Genomes of Stigonematalean cyanobacteria (subsection V) and the evolution of oxygenic photosynthesis from prokaryotes to plastids.</title>
        <authorList>
            <person name="Dagan T."/>
            <person name="Roettger M."/>
            <person name="Stucken K."/>
            <person name="Landan G."/>
            <person name="Koch R."/>
            <person name="Major P."/>
            <person name="Gould S.B."/>
            <person name="Goremykin V.V."/>
            <person name="Rippka R."/>
            <person name="Tandeau de Marsac N."/>
            <person name="Gugger M."/>
            <person name="Lockhart P.J."/>
            <person name="Allen J.F."/>
            <person name="Brune I."/>
            <person name="Maus I."/>
            <person name="Puhler A."/>
            <person name="Martin W.F."/>
        </authorList>
    </citation>
    <scope>NUCLEOTIDE SEQUENCE [LARGE SCALE GENOMIC DNA]</scope>
    <source>
        <strain evidence="4 5">PCC 7110</strain>
    </source>
</reference>